<protein>
    <submittedName>
        <fullName evidence="7">AI-2E family transporter</fullName>
    </submittedName>
</protein>
<keyword evidence="4 6" id="KW-1133">Transmembrane helix</keyword>
<evidence type="ECO:0000256" key="3">
    <source>
        <dbReference type="ARBA" id="ARBA00022692"/>
    </source>
</evidence>
<dbReference type="Pfam" id="PF01594">
    <property type="entry name" value="AI-2E_transport"/>
    <property type="match status" value="1"/>
</dbReference>
<comment type="subcellular location">
    <subcellularLocation>
        <location evidence="1">Membrane</location>
        <topology evidence="1">Multi-pass membrane protein</topology>
    </subcellularLocation>
</comment>
<comment type="similarity">
    <text evidence="2">Belongs to the autoinducer-2 exporter (AI-2E) (TC 2.A.86) family.</text>
</comment>
<comment type="caution">
    <text evidence="7">The sequence shown here is derived from an EMBL/GenBank/DDBJ whole genome shotgun (WGS) entry which is preliminary data.</text>
</comment>
<dbReference type="Proteomes" id="UP001548713">
    <property type="component" value="Unassembled WGS sequence"/>
</dbReference>
<dbReference type="PANTHER" id="PTHR21716">
    <property type="entry name" value="TRANSMEMBRANE PROTEIN"/>
    <property type="match status" value="1"/>
</dbReference>
<keyword evidence="5 6" id="KW-0472">Membrane</keyword>
<dbReference type="InterPro" id="IPR002549">
    <property type="entry name" value="AI-2E-like"/>
</dbReference>
<evidence type="ECO:0000256" key="6">
    <source>
        <dbReference type="SAM" id="Phobius"/>
    </source>
</evidence>
<accession>A0ABV2CYW1</accession>
<evidence type="ECO:0000256" key="1">
    <source>
        <dbReference type="ARBA" id="ARBA00004141"/>
    </source>
</evidence>
<dbReference type="RefSeq" id="WP_353983107.1">
    <property type="nucleotide sequence ID" value="NZ_JBEWLY010000008.1"/>
</dbReference>
<feature type="transmembrane region" description="Helical" evidence="6">
    <location>
        <begin position="243"/>
        <end position="262"/>
    </location>
</feature>
<sequence length="356" mass="37531">MDVPFRPKPEDVAYLRKLGWTILVAAVLLVIWRTSDLLLLAFGSILGAVIFRSAGQLLQQMGLRSWRLALGLGTLLVLALFGAIGYLLTVQFGSEIAAMLGNLPGTLRSIEQGLSTTAVGKALVQAIDAAFGGSRLADGLGDLVRGAGEIMLNFILVVVGAMFIAGDPRPYRNAVVLLTPKAARATMERAITEMTFALRLWLKAKLITMLLMGTLIASSLWLAGLDSWAALGLLGGLSEFVPYVGPAAAMVPGIGLAAAAGGSTLWHTVLAYAAVRLIEAWMLTPFINRRVVSIPPALTLFTILGVGAVFGVYGVFFAGALLVVAFVGVREFYLRDTLGEDIEGVPGGMGEDKTAA</sequence>
<feature type="transmembrane region" description="Helical" evidence="6">
    <location>
        <begin position="12"/>
        <end position="31"/>
    </location>
</feature>
<evidence type="ECO:0000256" key="2">
    <source>
        <dbReference type="ARBA" id="ARBA00009773"/>
    </source>
</evidence>
<dbReference type="PANTHER" id="PTHR21716:SF62">
    <property type="entry name" value="TRANSPORT PROTEIN YDBI-RELATED"/>
    <property type="match status" value="1"/>
</dbReference>
<feature type="transmembrane region" description="Helical" evidence="6">
    <location>
        <begin position="269"/>
        <end position="287"/>
    </location>
</feature>
<organism evidence="7 8">
    <name type="scientific">Novosphingobium kalidii</name>
    <dbReference type="NCBI Taxonomy" id="3230299"/>
    <lineage>
        <taxon>Bacteria</taxon>
        <taxon>Pseudomonadati</taxon>
        <taxon>Pseudomonadota</taxon>
        <taxon>Alphaproteobacteria</taxon>
        <taxon>Sphingomonadales</taxon>
        <taxon>Sphingomonadaceae</taxon>
        <taxon>Novosphingobium</taxon>
    </lineage>
</organism>
<gene>
    <name evidence="7" type="ORF">ABVV53_04060</name>
</gene>
<name>A0ABV2CYW1_9SPHN</name>
<keyword evidence="3 6" id="KW-0812">Transmembrane</keyword>
<feature type="transmembrane region" description="Helical" evidence="6">
    <location>
        <begin position="299"/>
        <end position="327"/>
    </location>
</feature>
<feature type="transmembrane region" description="Helical" evidence="6">
    <location>
        <begin position="37"/>
        <end position="54"/>
    </location>
</feature>
<proteinExistence type="inferred from homology"/>
<evidence type="ECO:0000256" key="5">
    <source>
        <dbReference type="ARBA" id="ARBA00023136"/>
    </source>
</evidence>
<feature type="transmembrane region" description="Helical" evidence="6">
    <location>
        <begin position="150"/>
        <end position="166"/>
    </location>
</feature>
<dbReference type="EMBL" id="JBEWLY010000008">
    <property type="protein sequence ID" value="MET1754635.1"/>
    <property type="molecule type" value="Genomic_DNA"/>
</dbReference>
<reference evidence="7 8" key="1">
    <citation type="submission" date="2024-07" db="EMBL/GenBank/DDBJ databases">
        <title>Novosphingobium kalidii RD2P27.</title>
        <authorList>
            <person name="Sun J.-Q."/>
        </authorList>
    </citation>
    <scope>NUCLEOTIDE SEQUENCE [LARGE SCALE GENOMIC DNA]</scope>
    <source>
        <strain evidence="7 8">RD2P27</strain>
    </source>
</reference>
<feature type="transmembrane region" description="Helical" evidence="6">
    <location>
        <begin position="206"/>
        <end position="223"/>
    </location>
</feature>
<evidence type="ECO:0000313" key="8">
    <source>
        <dbReference type="Proteomes" id="UP001548713"/>
    </source>
</evidence>
<keyword evidence="8" id="KW-1185">Reference proteome</keyword>
<evidence type="ECO:0000256" key="4">
    <source>
        <dbReference type="ARBA" id="ARBA00022989"/>
    </source>
</evidence>
<feature type="transmembrane region" description="Helical" evidence="6">
    <location>
        <begin position="66"/>
        <end position="88"/>
    </location>
</feature>
<evidence type="ECO:0000313" key="7">
    <source>
        <dbReference type="EMBL" id="MET1754635.1"/>
    </source>
</evidence>